<dbReference type="EMBL" id="JADGJW010000525">
    <property type="protein sequence ID" value="KAJ3215719.1"/>
    <property type="molecule type" value="Genomic_DNA"/>
</dbReference>
<evidence type="ECO:0000313" key="1">
    <source>
        <dbReference type="EMBL" id="KAJ3215719.1"/>
    </source>
</evidence>
<accession>A0AAD5U0I8</accession>
<dbReference type="AlphaFoldDB" id="A0AAD5U0I8"/>
<proteinExistence type="predicted"/>
<organism evidence="1 2">
    <name type="scientific">Clydaea vesicula</name>
    <dbReference type="NCBI Taxonomy" id="447962"/>
    <lineage>
        <taxon>Eukaryota</taxon>
        <taxon>Fungi</taxon>
        <taxon>Fungi incertae sedis</taxon>
        <taxon>Chytridiomycota</taxon>
        <taxon>Chytridiomycota incertae sedis</taxon>
        <taxon>Chytridiomycetes</taxon>
        <taxon>Lobulomycetales</taxon>
        <taxon>Lobulomycetaceae</taxon>
        <taxon>Clydaea</taxon>
    </lineage>
</organism>
<comment type="caution">
    <text evidence="1">The sequence shown here is derived from an EMBL/GenBank/DDBJ whole genome shotgun (WGS) entry which is preliminary data.</text>
</comment>
<name>A0AAD5U0I8_9FUNG</name>
<sequence>MIFAFSCLSHNDLPKTNKQKVHSNTVNLYTNIQQNSSATTTIPQAITENKSSTVTVKPTRSILKKKRVQPMENKKEMVRSLSGSSITFSEVTLEYPTYSNSEYNRIGPKKKSYELADSEELQDEEAEYVEKLKKIKENKNEL</sequence>
<protein>
    <submittedName>
        <fullName evidence="1">Uncharacterized protein</fullName>
    </submittedName>
</protein>
<evidence type="ECO:0000313" key="2">
    <source>
        <dbReference type="Proteomes" id="UP001211065"/>
    </source>
</evidence>
<keyword evidence="2" id="KW-1185">Reference proteome</keyword>
<gene>
    <name evidence="1" type="ORF">HK099_006237</name>
</gene>
<reference evidence="1" key="1">
    <citation type="submission" date="2020-05" db="EMBL/GenBank/DDBJ databases">
        <title>Phylogenomic resolution of chytrid fungi.</title>
        <authorList>
            <person name="Stajich J.E."/>
            <person name="Amses K."/>
            <person name="Simmons R."/>
            <person name="Seto K."/>
            <person name="Myers J."/>
            <person name="Bonds A."/>
            <person name="Quandt C.A."/>
            <person name="Barry K."/>
            <person name="Liu P."/>
            <person name="Grigoriev I."/>
            <person name="Longcore J.E."/>
            <person name="James T.Y."/>
        </authorList>
    </citation>
    <scope>NUCLEOTIDE SEQUENCE</scope>
    <source>
        <strain evidence="1">JEL0476</strain>
    </source>
</reference>
<dbReference type="Proteomes" id="UP001211065">
    <property type="component" value="Unassembled WGS sequence"/>
</dbReference>